<accession>A0A9P6N2Q1</accession>
<dbReference type="PANTHER" id="PTHR35711:SF1">
    <property type="entry name" value="ECTODERMAL, ISOFORM F"/>
    <property type="match status" value="1"/>
</dbReference>
<proteinExistence type="predicted"/>
<evidence type="ECO:0000313" key="3">
    <source>
        <dbReference type="Proteomes" id="UP000703661"/>
    </source>
</evidence>
<keyword evidence="3" id="KW-1185">Reference proteome</keyword>
<protein>
    <submittedName>
        <fullName evidence="2">Uncharacterized protein</fullName>
    </submittedName>
</protein>
<feature type="compositionally biased region" description="Low complexity" evidence="1">
    <location>
        <begin position="408"/>
        <end position="418"/>
    </location>
</feature>
<evidence type="ECO:0000313" key="2">
    <source>
        <dbReference type="EMBL" id="KAG0023007.1"/>
    </source>
</evidence>
<feature type="region of interest" description="Disordered" evidence="1">
    <location>
        <begin position="439"/>
        <end position="479"/>
    </location>
</feature>
<feature type="compositionally biased region" description="Basic and acidic residues" evidence="1">
    <location>
        <begin position="383"/>
        <end position="396"/>
    </location>
</feature>
<feature type="compositionally biased region" description="Polar residues" evidence="1">
    <location>
        <begin position="495"/>
        <end position="508"/>
    </location>
</feature>
<reference evidence="2" key="1">
    <citation type="journal article" date="2020" name="Fungal Divers.">
        <title>Resolving the Mortierellaceae phylogeny through synthesis of multi-gene phylogenetics and phylogenomics.</title>
        <authorList>
            <person name="Vandepol N."/>
            <person name="Liber J."/>
            <person name="Desiro A."/>
            <person name="Na H."/>
            <person name="Kennedy M."/>
            <person name="Barry K."/>
            <person name="Grigoriev I.V."/>
            <person name="Miller A.N."/>
            <person name="O'Donnell K."/>
            <person name="Stajich J.E."/>
            <person name="Bonito G."/>
        </authorList>
    </citation>
    <scope>NUCLEOTIDE SEQUENCE</scope>
    <source>
        <strain evidence="2">NRRL 2769</strain>
    </source>
</reference>
<feature type="compositionally biased region" description="Low complexity" evidence="1">
    <location>
        <begin position="540"/>
        <end position="561"/>
    </location>
</feature>
<feature type="compositionally biased region" description="Low complexity" evidence="1">
    <location>
        <begin position="42"/>
        <end position="52"/>
    </location>
</feature>
<sequence>MTVTRSRRLASSTVSTSRPTPRQSGSTQRAAARGTDSITDVKINNNNNGSSNDGDDDEEKEEEDDNNIHGKRNLGTSSRIPEQADNLVLKSHPPSESKKITSLTARGTRGTRRRINKRGLAPRGKANTKPGFFSDGDDDDDVEEPRLHYLESVVVPDYHRTTKGIDIFKEVAGRARKAQKDYKAIFSVNEETPSSTTKTIEPDTALLGDSSIQLPESQQTEQIEHDDNDDPNSLLFSRLSLTPPPMMFELEEGFESMETPWQMVFDSAQSSSSLDPQPRIKIAELTLADLGNPQEDGRLDDIIDDFEEHDDDPFGFTKVERQLEKTKKLRPKLLAINEVNNRAFVTAAAGTTIDTKGSTSGNRRDSNLGNRLDRIVLERSAARKRGDVKNKGKAVDRGVPTSSDINNASGAGSDDAGGVADLDLQKAIQLSRGLDIASGEGCSSTAIPASSSGTAGNEAQSTVLTEQPSITQNDVATPSIAAIRSSRRISRMYGKSTSVHDSQDTQIASKDPSFSTENNSTTSDNNNDLSDFAFTFTNLPSTPQKPSSNNNNKNTSRTSQQDFRLSISSDDLSPIVIETTPPKKPEAGMPSSLESPSTSKTNRNARPKKYMLTEQLEALLPRRRRPKERLGLTRKGASSARLVLSSGADIESENDSDDASASSELSSSEEEDDDKEEEEAQHRGRVRKRPAKSTTSNQISSKKRRTPAESKIPQAKHTLPSSKSNVSTAATTNSSSLKSKGKEREKEKEEDEDKSGWTAAQLEAHRERIKYFQQVDDFELEVETL</sequence>
<name>A0A9P6N2Q1_9FUNG</name>
<feature type="compositionally biased region" description="Low complexity" evidence="1">
    <location>
        <begin position="11"/>
        <end position="24"/>
    </location>
</feature>
<dbReference type="PANTHER" id="PTHR35711">
    <property type="entry name" value="EXPRESSED PROTEIN"/>
    <property type="match status" value="1"/>
</dbReference>
<comment type="caution">
    <text evidence="2">The sequence shown here is derived from an EMBL/GenBank/DDBJ whole genome shotgun (WGS) entry which is preliminary data.</text>
</comment>
<organism evidence="2 3">
    <name type="scientific">Entomortierella chlamydospora</name>
    <dbReference type="NCBI Taxonomy" id="101097"/>
    <lineage>
        <taxon>Eukaryota</taxon>
        <taxon>Fungi</taxon>
        <taxon>Fungi incertae sedis</taxon>
        <taxon>Mucoromycota</taxon>
        <taxon>Mortierellomycotina</taxon>
        <taxon>Mortierellomycetes</taxon>
        <taxon>Mortierellales</taxon>
        <taxon>Mortierellaceae</taxon>
        <taxon>Entomortierella</taxon>
    </lineage>
</organism>
<feature type="compositionally biased region" description="Polar residues" evidence="1">
    <location>
        <begin position="441"/>
        <end position="476"/>
    </location>
</feature>
<dbReference type="AlphaFoldDB" id="A0A9P6N2Q1"/>
<feature type="region of interest" description="Disordered" evidence="1">
    <location>
        <begin position="493"/>
        <end position="759"/>
    </location>
</feature>
<feature type="compositionally biased region" description="Low complexity" evidence="1">
    <location>
        <begin position="513"/>
        <end position="531"/>
    </location>
</feature>
<dbReference type="OrthoDB" id="2449527at2759"/>
<dbReference type="EMBL" id="JAAAID010000076">
    <property type="protein sequence ID" value="KAG0023007.1"/>
    <property type="molecule type" value="Genomic_DNA"/>
</dbReference>
<feature type="compositionally biased region" description="Acidic residues" evidence="1">
    <location>
        <begin position="53"/>
        <end position="65"/>
    </location>
</feature>
<feature type="compositionally biased region" description="Polar residues" evidence="1">
    <location>
        <begin position="592"/>
        <end position="602"/>
    </location>
</feature>
<feature type="compositionally biased region" description="Low complexity" evidence="1">
    <location>
        <begin position="721"/>
        <end position="738"/>
    </location>
</feature>
<feature type="compositionally biased region" description="Acidic residues" evidence="1">
    <location>
        <begin position="667"/>
        <end position="679"/>
    </location>
</feature>
<feature type="region of interest" description="Disordered" evidence="1">
    <location>
        <begin position="1"/>
        <end position="140"/>
    </location>
</feature>
<dbReference type="Proteomes" id="UP000703661">
    <property type="component" value="Unassembled WGS sequence"/>
</dbReference>
<feature type="region of interest" description="Disordered" evidence="1">
    <location>
        <begin position="383"/>
        <end position="418"/>
    </location>
</feature>
<feature type="compositionally biased region" description="Polar residues" evidence="1">
    <location>
        <begin position="562"/>
        <end position="571"/>
    </location>
</feature>
<evidence type="ECO:0000256" key="1">
    <source>
        <dbReference type="SAM" id="MobiDB-lite"/>
    </source>
</evidence>
<gene>
    <name evidence="2" type="ORF">BGZ80_010627</name>
</gene>